<dbReference type="Proteomes" id="UP000186553">
    <property type="component" value="Unassembled WGS sequence"/>
</dbReference>
<gene>
    <name evidence="2" type="ORF">BBP83_06580</name>
</gene>
<feature type="transmembrane region" description="Helical" evidence="1">
    <location>
        <begin position="37"/>
        <end position="59"/>
    </location>
</feature>
<keyword evidence="1" id="KW-0812">Transmembrane</keyword>
<keyword evidence="3" id="KW-1185">Reference proteome</keyword>
<dbReference type="OrthoDB" id="6711686at2"/>
<proteinExistence type="predicted"/>
<evidence type="ECO:0000256" key="1">
    <source>
        <dbReference type="SAM" id="Phobius"/>
    </source>
</evidence>
<comment type="caution">
    <text evidence="2">The sequence shown here is derived from an EMBL/GenBank/DDBJ whole genome shotgun (WGS) entry which is preliminary data.</text>
</comment>
<sequence length="102" mass="11471">MQKYIAGTIFYSLLFAMGGAPTIAMIIIRAQTQNPEIIYNALIGLSVIIACILVPIVLIQNAYLFFKRKSEALEAKVEPLCQFYLVLNGCCLAYWLYIQFLA</sequence>
<feature type="transmembrane region" description="Helical" evidence="1">
    <location>
        <begin position="80"/>
        <end position="98"/>
    </location>
</feature>
<evidence type="ECO:0008006" key="4">
    <source>
        <dbReference type="Google" id="ProtNLM"/>
    </source>
</evidence>
<dbReference type="AlphaFoldDB" id="A0A1C3CWS7"/>
<keyword evidence="1" id="KW-0472">Membrane</keyword>
<accession>A0A1C3CWS7</accession>
<keyword evidence="1" id="KW-1133">Transmembrane helix</keyword>
<protein>
    <recommendedName>
        <fullName evidence="4">DUF1705 domain-containing protein</fullName>
    </recommendedName>
</protein>
<evidence type="ECO:0000313" key="3">
    <source>
        <dbReference type="Proteomes" id="UP000186553"/>
    </source>
</evidence>
<feature type="transmembrane region" description="Helical" evidence="1">
    <location>
        <begin position="9"/>
        <end position="31"/>
    </location>
</feature>
<evidence type="ECO:0000313" key="2">
    <source>
        <dbReference type="EMBL" id="ODA13108.1"/>
    </source>
</evidence>
<reference evidence="2 3" key="1">
    <citation type="submission" date="2016-07" db="EMBL/GenBank/DDBJ databases">
        <title>Acinetobacter sp. ANC 4603.</title>
        <authorList>
            <person name="Radolfova-Krizova L."/>
            <person name="Nemec A."/>
        </authorList>
    </citation>
    <scope>NUCLEOTIDE SEQUENCE [LARGE SCALE GENOMIC DNA]</scope>
    <source>
        <strain evidence="2 3">ANC 4603</strain>
    </source>
</reference>
<dbReference type="STRING" id="1891224.BBP83_06580"/>
<dbReference type="EMBL" id="MBDL01000009">
    <property type="protein sequence ID" value="ODA13108.1"/>
    <property type="molecule type" value="Genomic_DNA"/>
</dbReference>
<organism evidence="2 3">
    <name type="scientific">Acinetobacter celticus</name>
    <dbReference type="NCBI Taxonomy" id="1891224"/>
    <lineage>
        <taxon>Bacteria</taxon>
        <taxon>Pseudomonadati</taxon>
        <taxon>Pseudomonadota</taxon>
        <taxon>Gammaproteobacteria</taxon>
        <taxon>Moraxellales</taxon>
        <taxon>Moraxellaceae</taxon>
        <taxon>Acinetobacter</taxon>
    </lineage>
</organism>
<name>A0A1C3CWS7_9GAMM</name>
<dbReference type="RefSeq" id="WP_068887108.1">
    <property type="nucleotide sequence ID" value="NZ_CBCRUU010000002.1"/>
</dbReference>